<evidence type="ECO:0000256" key="1">
    <source>
        <dbReference type="SAM" id="Phobius"/>
    </source>
</evidence>
<keyword evidence="1" id="KW-0472">Membrane</keyword>
<reference evidence="2" key="1">
    <citation type="journal article" date="2020" name="J. Eukaryot. Microbiol.">
        <title>De novo Sequencing, Assembly and Annotation of the Transcriptome for the Free-Living Testate Amoeba Arcella intermedia.</title>
        <authorList>
            <person name="Ribeiro G.M."/>
            <person name="Porfirio-Sousa A.L."/>
            <person name="Maurer-Alcala X.X."/>
            <person name="Katz L.A."/>
            <person name="Lahr D.J.G."/>
        </authorList>
    </citation>
    <scope>NUCLEOTIDE SEQUENCE</scope>
</reference>
<evidence type="ECO:0000313" key="2">
    <source>
        <dbReference type="EMBL" id="NDV30909.1"/>
    </source>
</evidence>
<dbReference type="EMBL" id="GIBP01001940">
    <property type="protein sequence ID" value="NDV30909.1"/>
    <property type="molecule type" value="Transcribed_RNA"/>
</dbReference>
<feature type="transmembrane region" description="Helical" evidence="1">
    <location>
        <begin position="435"/>
        <end position="458"/>
    </location>
</feature>
<organism evidence="2">
    <name type="scientific">Arcella intermedia</name>
    <dbReference type="NCBI Taxonomy" id="1963864"/>
    <lineage>
        <taxon>Eukaryota</taxon>
        <taxon>Amoebozoa</taxon>
        <taxon>Tubulinea</taxon>
        <taxon>Elardia</taxon>
        <taxon>Arcellinida</taxon>
        <taxon>Sphaerothecina</taxon>
        <taxon>Arcellidae</taxon>
        <taxon>Arcella</taxon>
    </lineage>
</organism>
<name>A0A6B2L1T3_9EUKA</name>
<dbReference type="AlphaFoldDB" id="A0A6B2L1T3"/>
<keyword evidence="1" id="KW-1133">Transmembrane helix</keyword>
<proteinExistence type="predicted"/>
<protein>
    <submittedName>
        <fullName evidence="2">Uncharacterized protein</fullName>
    </submittedName>
</protein>
<sequence length="459" mass="47470">MVVDTCTFTDFCFLNITGTATVKSSTFTQSYLFNGLATTTITQSQFNLNSEVHNDKTLKITTSDFTTSTLSGTGASSTTAGSTSFSAGSNINTDGTLTLTTTTHSSSTVNVVDTASAAYSTFTKSAWTSLSSTTLSQTTHTDSAVSITSGPATLTSVTVSGAKTTFTNLSPSQITSSTFDSIFSSNSVVSTTDLNNLGELDVTKGGSFTSTGHSYSVTTAVLADGSTWSATNTTISVTSLQVGSGVLGGTGTFSLGASSSLDVTQSLTLSTCKVENSGSITFEDSSASSQCLTIDAMAGLLNYGSLKFSSSCQVGSTGGGTLWNYGTLELHGIQTILPDINLSPSSILSFAAHNQTIYTNVTTGPVVNIGGTLLFKMDSSLVGGLYHLFTFPSAHPTSVGWKFSSVNVTYVDLKSGAEKSSSGVLDYTKTIELPLIVNSAVPLMAFLALPIVLVFTFFF</sequence>
<accession>A0A6B2L1T3</accession>
<keyword evidence="1" id="KW-0812">Transmembrane</keyword>